<dbReference type="Proteomes" id="UP000242381">
    <property type="component" value="Unassembled WGS sequence"/>
</dbReference>
<evidence type="ECO:0000256" key="6">
    <source>
        <dbReference type="SAM" id="Phobius"/>
    </source>
</evidence>
<dbReference type="InterPro" id="IPR051694">
    <property type="entry name" value="Immunoregulatory_rcpt-like"/>
</dbReference>
<organism evidence="7 8">
    <name type="scientific">Rhizopus microsporus</name>
    <dbReference type="NCBI Taxonomy" id="58291"/>
    <lineage>
        <taxon>Eukaryota</taxon>
        <taxon>Fungi</taxon>
        <taxon>Fungi incertae sedis</taxon>
        <taxon>Mucoromycota</taxon>
        <taxon>Mucoromycotina</taxon>
        <taxon>Mucoromycetes</taxon>
        <taxon>Mucorales</taxon>
        <taxon>Mucorineae</taxon>
        <taxon>Rhizopodaceae</taxon>
        <taxon>Rhizopus</taxon>
    </lineage>
</organism>
<evidence type="ECO:0000256" key="5">
    <source>
        <dbReference type="SAM" id="MobiDB-lite"/>
    </source>
</evidence>
<feature type="compositionally biased region" description="Polar residues" evidence="5">
    <location>
        <begin position="404"/>
        <end position="422"/>
    </location>
</feature>
<dbReference type="EMBL" id="KV921530">
    <property type="protein sequence ID" value="ORE13511.1"/>
    <property type="molecule type" value="Genomic_DNA"/>
</dbReference>
<dbReference type="VEuPathDB" id="FungiDB:BCV72DRAFT_80813"/>
<keyword evidence="2 6" id="KW-0812">Transmembrane</keyword>
<feature type="region of interest" description="Disordered" evidence="5">
    <location>
        <begin position="404"/>
        <end position="453"/>
    </location>
</feature>
<evidence type="ECO:0000256" key="2">
    <source>
        <dbReference type="ARBA" id="ARBA00022692"/>
    </source>
</evidence>
<dbReference type="AlphaFoldDB" id="A0A1X0RNJ8"/>
<keyword evidence="3 6" id="KW-1133">Transmembrane helix</keyword>
<dbReference type="GO" id="GO:0016020">
    <property type="term" value="C:membrane"/>
    <property type="evidence" value="ECO:0007669"/>
    <property type="project" value="UniProtKB-SubCell"/>
</dbReference>
<protein>
    <recommendedName>
        <fullName evidence="9">Mid2 domain-containing protein</fullName>
    </recommendedName>
</protein>
<evidence type="ECO:0000313" key="7">
    <source>
        <dbReference type="EMBL" id="ORE13511.1"/>
    </source>
</evidence>
<evidence type="ECO:0000256" key="4">
    <source>
        <dbReference type="ARBA" id="ARBA00023136"/>
    </source>
</evidence>
<accession>A0A1X0RNJ8</accession>
<proteinExistence type="predicted"/>
<evidence type="ECO:0000256" key="3">
    <source>
        <dbReference type="ARBA" id="ARBA00022989"/>
    </source>
</evidence>
<name>A0A1X0RNJ8_RHIZD</name>
<evidence type="ECO:0000256" key="1">
    <source>
        <dbReference type="ARBA" id="ARBA00004167"/>
    </source>
</evidence>
<sequence length="453" mass="49617">MLMFIGDRGSGVGSRIKGFRRYGGRWKEQLHGKHVNVCITNGHMPSQTCIYCYQKLCHPKAMLTKKNKQVSQEIKGALMCVNPKCVAVKSGKSTKSRDALSLLAIDLSGLTQCLIGSPLSPFAQSQISQFNTDTVNKLSWSFVPARDHLASTMCAHTIKDDCTDSPCYPSCTRHHVTLRMLNIPCIIDIVSLIFERKLDSSIDLFAPPVPTSIPTYIPTKDDQAKQKVDNVVHITITESGTVVYTHTATSYSYIPTYSTVSTIPNNDPTSSSRKPNNNSNTNTGAIIGGAVGGGVALIALVVLLFLLLCRHRRRRSHLYGKAYAIDNESNIKYSCAEPNASGSANPLNNGLVPRQLIAPLQGVADEPNTRESKYVGNAFYEDTADPSYNNLYAKPYFALNNTTDGMNSDSSPSTTVEGNTIPPSYDISRHVPNEIDPILDQPSQERHVPHLKD</sequence>
<comment type="subcellular location">
    <subcellularLocation>
        <location evidence="1">Membrane</location>
        <topology evidence="1">Single-pass membrane protein</topology>
    </subcellularLocation>
</comment>
<keyword evidence="4 6" id="KW-0472">Membrane</keyword>
<dbReference type="PANTHER" id="PTHR15549:SF26">
    <property type="entry name" value="AXIAL BUDDING PATTERN PROTEIN 2-RELATED"/>
    <property type="match status" value="1"/>
</dbReference>
<gene>
    <name evidence="7" type="ORF">BCV71DRAFT_277964</name>
</gene>
<dbReference type="PANTHER" id="PTHR15549">
    <property type="entry name" value="PAIRED IMMUNOGLOBULIN-LIKE TYPE 2 RECEPTOR"/>
    <property type="match status" value="1"/>
</dbReference>
<feature type="transmembrane region" description="Helical" evidence="6">
    <location>
        <begin position="285"/>
        <end position="308"/>
    </location>
</feature>
<evidence type="ECO:0000313" key="8">
    <source>
        <dbReference type="Proteomes" id="UP000242381"/>
    </source>
</evidence>
<dbReference type="VEuPathDB" id="FungiDB:BCV72DRAFT_337944"/>
<reference evidence="7 8" key="1">
    <citation type="journal article" date="2016" name="Proc. Natl. Acad. Sci. U.S.A.">
        <title>Lipid metabolic changes in an early divergent fungus govern the establishment of a mutualistic symbiosis with endobacteria.</title>
        <authorList>
            <person name="Lastovetsky O.A."/>
            <person name="Gaspar M.L."/>
            <person name="Mondo S.J."/>
            <person name="LaButti K.M."/>
            <person name="Sandor L."/>
            <person name="Grigoriev I.V."/>
            <person name="Henry S.A."/>
            <person name="Pawlowska T.E."/>
        </authorList>
    </citation>
    <scope>NUCLEOTIDE SEQUENCE [LARGE SCALE GENOMIC DNA]</scope>
    <source>
        <strain evidence="7 8">ATCC 11559</strain>
    </source>
</reference>
<evidence type="ECO:0008006" key="9">
    <source>
        <dbReference type="Google" id="ProtNLM"/>
    </source>
</evidence>
<feature type="compositionally biased region" description="Basic and acidic residues" evidence="5">
    <location>
        <begin position="443"/>
        <end position="453"/>
    </location>
</feature>
<dbReference type="GO" id="GO:0071944">
    <property type="term" value="C:cell periphery"/>
    <property type="evidence" value="ECO:0007669"/>
    <property type="project" value="UniProtKB-ARBA"/>
</dbReference>